<keyword evidence="1" id="KW-1185">Reference proteome</keyword>
<evidence type="ECO:0000313" key="1">
    <source>
        <dbReference type="Proteomes" id="UP001652625"/>
    </source>
</evidence>
<proteinExistence type="predicted"/>
<evidence type="ECO:0000313" key="2">
    <source>
        <dbReference type="RefSeq" id="XP_065670014.1"/>
    </source>
</evidence>
<accession>A0ABM4D6T0</accession>
<gene>
    <name evidence="2" type="primary">LOC136088887</name>
</gene>
<dbReference type="RefSeq" id="XP_065670014.1">
    <property type="nucleotide sequence ID" value="XM_065813942.1"/>
</dbReference>
<organism evidence="1 2">
    <name type="scientific">Hydra vulgaris</name>
    <name type="common">Hydra</name>
    <name type="synonym">Hydra attenuata</name>
    <dbReference type="NCBI Taxonomy" id="6087"/>
    <lineage>
        <taxon>Eukaryota</taxon>
        <taxon>Metazoa</taxon>
        <taxon>Cnidaria</taxon>
        <taxon>Hydrozoa</taxon>
        <taxon>Hydroidolina</taxon>
        <taxon>Anthoathecata</taxon>
        <taxon>Aplanulata</taxon>
        <taxon>Hydridae</taxon>
        <taxon>Hydra</taxon>
    </lineage>
</organism>
<name>A0ABM4D6T0_HYDVU</name>
<dbReference type="GeneID" id="136088887"/>
<dbReference type="Proteomes" id="UP001652625">
    <property type="component" value="Chromosome 12"/>
</dbReference>
<protein>
    <submittedName>
        <fullName evidence="2">Uncharacterized protein LOC136088887</fullName>
    </submittedName>
</protein>
<reference evidence="2" key="1">
    <citation type="submission" date="2025-08" db="UniProtKB">
        <authorList>
            <consortium name="RefSeq"/>
        </authorList>
    </citation>
    <scope>IDENTIFICATION</scope>
</reference>
<sequence>MSFNIMLNTFKISFNMQYIFEDDWRADGYRWKQNGFSKIPRGLPLYTKIHFATVTPTGISNDFQKFMYSDLSRTDLVVIHYIGNHDLAILVPHVLPRSSTLHHYFGLVCQLMKIMEHHIMAKLNMKAKIRGGIKKVSFEDKKLCKAIIVSHVVFYKSSSLCTSL</sequence>